<organism evidence="7 8">
    <name type="scientific">Vineibacter terrae</name>
    <dbReference type="NCBI Taxonomy" id="2586908"/>
    <lineage>
        <taxon>Bacteria</taxon>
        <taxon>Pseudomonadati</taxon>
        <taxon>Pseudomonadota</taxon>
        <taxon>Alphaproteobacteria</taxon>
        <taxon>Hyphomicrobiales</taxon>
        <taxon>Vineibacter</taxon>
    </lineage>
</organism>
<feature type="region of interest" description="Disordered" evidence="4">
    <location>
        <begin position="1"/>
        <end position="33"/>
    </location>
</feature>
<evidence type="ECO:0000256" key="5">
    <source>
        <dbReference type="SAM" id="Phobius"/>
    </source>
</evidence>
<dbReference type="Proteomes" id="UP000321638">
    <property type="component" value="Unassembled WGS sequence"/>
</dbReference>
<feature type="transmembrane region" description="Helical" evidence="5">
    <location>
        <begin position="192"/>
        <end position="209"/>
    </location>
</feature>
<feature type="transmembrane region" description="Helical" evidence="5">
    <location>
        <begin position="244"/>
        <end position="264"/>
    </location>
</feature>
<feature type="transmembrane region" description="Helical" evidence="5">
    <location>
        <begin position="335"/>
        <end position="357"/>
    </location>
</feature>
<feature type="domain" description="Major facilitator superfamily (MFS) profile" evidence="6">
    <location>
        <begin position="26"/>
        <end position="424"/>
    </location>
</feature>
<evidence type="ECO:0000256" key="1">
    <source>
        <dbReference type="ARBA" id="ARBA00022692"/>
    </source>
</evidence>
<dbReference type="PANTHER" id="PTHR23539">
    <property type="entry name" value="MFS TRANSPORTER"/>
    <property type="match status" value="1"/>
</dbReference>
<feature type="transmembrane region" description="Helical" evidence="5">
    <location>
        <begin position="73"/>
        <end position="93"/>
    </location>
</feature>
<feature type="transmembrane region" description="Helical" evidence="5">
    <location>
        <begin position="39"/>
        <end position="61"/>
    </location>
</feature>
<feature type="transmembrane region" description="Helical" evidence="5">
    <location>
        <begin position="311"/>
        <end position="329"/>
    </location>
</feature>
<dbReference type="Gene3D" id="1.20.1250.20">
    <property type="entry name" value="MFS general substrate transporter like domains"/>
    <property type="match status" value="2"/>
</dbReference>
<evidence type="ECO:0000256" key="4">
    <source>
        <dbReference type="SAM" id="MobiDB-lite"/>
    </source>
</evidence>
<gene>
    <name evidence="7" type="ORF">FHP25_39760</name>
</gene>
<dbReference type="GO" id="GO:0022857">
    <property type="term" value="F:transmembrane transporter activity"/>
    <property type="evidence" value="ECO:0007669"/>
    <property type="project" value="InterPro"/>
</dbReference>
<comment type="caution">
    <text evidence="7">The sequence shown here is derived from an EMBL/GenBank/DDBJ whole genome shotgun (WGS) entry which is preliminary data.</text>
</comment>
<dbReference type="PROSITE" id="PS50850">
    <property type="entry name" value="MFS"/>
    <property type="match status" value="1"/>
</dbReference>
<sequence>MRQTDGPDGNGVGSRSSHGRGAPKEAPPRKPSARSLRGLDWFVFCVADVQTGFGPFIAVYLTTQKWTQVDIGLVLTAAGLVALVGQMPGGALVDWARAERVVAGVAVVLIGSAALAYASAPIFPVVLAAALLHAAASCVLGPAIAAISLGLVGHAAIGERFGRNARFASIGTGLSAGVMGACGYFFSAQAVFFVTAALLLPTLLALRTISATEIDPERAHGNMPRRRANTAPVNLRSLLRRRPLIIFGGCILLFHLANAAMLPLMGGVLTTRSSTWATVLIAACIVGPQLIVAIFSPWVGRRAQLWGRRPLLLVGFAALPVRGLLFALVTDPYLLVIVQLLDGVTAAVFAVLVPLTVADLTRGTGRFNLTQGFVGTMMGVGASLSPTFGGYMSDTFGSAAAFLALAAIAVMGFVAVLTLMPETRPQPE</sequence>
<dbReference type="AlphaFoldDB" id="A0A5C8P6G0"/>
<reference evidence="7 8" key="1">
    <citation type="submission" date="2019-06" db="EMBL/GenBank/DDBJ databases">
        <title>New taxonomy in bacterial strain CC-CFT640, isolated from vineyard.</title>
        <authorList>
            <person name="Lin S.-Y."/>
            <person name="Tsai C.-F."/>
            <person name="Young C.-C."/>
        </authorList>
    </citation>
    <scope>NUCLEOTIDE SEQUENCE [LARGE SCALE GENOMIC DNA]</scope>
    <source>
        <strain evidence="7 8">CC-CFT640</strain>
    </source>
</reference>
<dbReference type="RefSeq" id="WP_147852572.1">
    <property type="nucleotide sequence ID" value="NZ_VDUZ01000091.1"/>
</dbReference>
<evidence type="ECO:0000256" key="3">
    <source>
        <dbReference type="ARBA" id="ARBA00023136"/>
    </source>
</evidence>
<dbReference type="EMBL" id="VDUZ01000091">
    <property type="protein sequence ID" value="TXL69271.1"/>
    <property type="molecule type" value="Genomic_DNA"/>
</dbReference>
<name>A0A5C8P6G0_9HYPH</name>
<dbReference type="OrthoDB" id="9812574at2"/>
<keyword evidence="2 5" id="KW-1133">Transmembrane helix</keyword>
<dbReference type="Pfam" id="PF07690">
    <property type="entry name" value="MFS_1"/>
    <property type="match status" value="1"/>
</dbReference>
<keyword evidence="3 5" id="KW-0472">Membrane</keyword>
<proteinExistence type="predicted"/>
<protein>
    <submittedName>
        <fullName evidence="7">MFS transporter</fullName>
    </submittedName>
</protein>
<feature type="transmembrane region" description="Helical" evidence="5">
    <location>
        <begin position="165"/>
        <end position="186"/>
    </location>
</feature>
<feature type="transmembrane region" description="Helical" evidence="5">
    <location>
        <begin position="100"/>
        <end position="120"/>
    </location>
</feature>
<evidence type="ECO:0000256" key="2">
    <source>
        <dbReference type="ARBA" id="ARBA00022989"/>
    </source>
</evidence>
<feature type="transmembrane region" description="Helical" evidence="5">
    <location>
        <begin position="276"/>
        <end position="299"/>
    </location>
</feature>
<evidence type="ECO:0000313" key="8">
    <source>
        <dbReference type="Proteomes" id="UP000321638"/>
    </source>
</evidence>
<feature type="transmembrane region" description="Helical" evidence="5">
    <location>
        <begin position="400"/>
        <end position="420"/>
    </location>
</feature>
<evidence type="ECO:0000313" key="7">
    <source>
        <dbReference type="EMBL" id="TXL69271.1"/>
    </source>
</evidence>
<dbReference type="InterPro" id="IPR036259">
    <property type="entry name" value="MFS_trans_sf"/>
</dbReference>
<evidence type="ECO:0000259" key="6">
    <source>
        <dbReference type="PROSITE" id="PS50850"/>
    </source>
</evidence>
<dbReference type="InterPro" id="IPR011701">
    <property type="entry name" value="MFS"/>
</dbReference>
<keyword evidence="8" id="KW-1185">Reference proteome</keyword>
<feature type="transmembrane region" description="Helical" evidence="5">
    <location>
        <begin position="369"/>
        <end position="388"/>
    </location>
</feature>
<dbReference type="SUPFAM" id="SSF103473">
    <property type="entry name" value="MFS general substrate transporter"/>
    <property type="match status" value="1"/>
</dbReference>
<dbReference type="InterPro" id="IPR020846">
    <property type="entry name" value="MFS_dom"/>
</dbReference>
<dbReference type="PANTHER" id="PTHR23539:SF1">
    <property type="entry name" value="MAJOR FACILITATOR SUPERFAMILY (MFS) PROFILE DOMAIN-CONTAINING PROTEIN"/>
    <property type="match status" value="1"/>
</dbReference>
<accession>A0A5C8P6G0</accession>
<keyword evidence="1 5" id="KW-0812">Transmembrane</keyword>
<feature type="transmembrane region" description="Helical" evidence="5">
    <location>
        <begin position="126"/>
        <end position="153"/>
    </location>
</feature>